<protein>
    <submittedName>
        <fullName evidence="1">Uncharacterized protein AlNc14C12G1470</fullName>
    </submittedName>
</protein>
<gene>
    <name evidence="1" type="primary">AlNc14C12G1470</name>
    <name evidence="1" type="ORF">ALNC14_016790</name>
</gene>
<proteinExistence type="predicted"/>
<evidence type="ECO:0000313" key="1">
    <source>
        <dbReference type="EMBL" id="CCA15536.1"/>
    </source>
</evidence>
<dbReference type="EMBL" id="FR824057">
    <property type="protein sequence ID" value="CCA15536.1"/>
    <property type="molecule type" value="Genomic_DNA"/>
</dbReference>
<reference evidence="1" key="2">
    <citation type="submission" date="2011-02" db="EMBL/GenBank/DDBJ databases">
        <authorList>
            <person name="MacLean D."/>
        </authorList>
    </citation>
    <scope>NUCLEOTIDE SEQUENCE</scope>
</reference>
<organism evidence="1">
    <name type="scientific">Albugo laibachii Nc14</name>
    <dbReference type="NCBI Taxonomy" id="890382"/>
    <lineage>
        <taxon>Eukaryota</taxon>
        <taxon>Sar</taxon>
        <taxon>Stramenopiles</taxon>
        <taxon>Oomycota</taxon>
        <taxon>Peronosporomycetes</taxon>
        <taxon>Albuginales</taxon>
        <taxon>Albuginaceae</taxon>
        <taxon>Albugo</taxon>
    </lineage>
</organism>
<reference evidence="1" key="1">
    <citation type="journal article" date="2011" name="PLoS Biol.">
        <title>Gene gain and loss during evolution of obligate parasitism in the white rust pathogen of Arabidopsis thaliana.</title>
        <authorList>
            <person name="Kemen E."/>
            <person name="Gardiner A."/>
            <person name="Schultz-Larsen T."/>
            <person name="Kemen A.C."/>
            <person name="Balmuth A.L."/>
            <person name="Robert-Seilaniantz A."/>
            <person name="Bailey K."/>
            <person name="Holub E."/>
            <person name="Studholme D.J."/>
            <person name="Maclean D."/>
            <person name="Jones J.D."/>
        </authorList>
    </citation>
    <scope>NUCLEOTIDE SEQUENCE</scope>
</reference>
<name>F0W393_9STRA</name>
<sequence length="298" mass="33263">MEQVAQVLQQYANGLTESFDLAMTRIEESISKSTETMKVMNSVMESAILQNLKVDVLYSQQHNALDLEITNQSPIQLSKSAINVQIKSDSEEDNAIPIFERVLEVWKASESFQFRIPLSSVPTCDHFLASIDGDVVIELTSPGTHLMISRKESFRISFLEFLRFTAVKDNGAAGSAMNQNMFHSHLLRVSELRKLLKPSPYDALLTSTEGFYKMEWDENQQKNLKSSDPFCLHLLVQRQSNGHDNPFGDVMLAAFDNSNKVAMVDGGTVAMKIVKEFERMALSGANQVSEVASTGKIS</sequence>
<dbReference type="AlphaFoldDB" id="F0W393"/>
<accession>F0W393</accession>
<dbReference type="HOGENOM" id="CLU_935127_0_0_1"/>